<organism evidence="2 3">
    <name type="scientific">Jatropha curcas</name>
    <name type="common">Barbados nut</name>
    <dbReference type="NCBI Taxonomy" id="180498"/>
    <lineage>
        <taxon>Eukaryota</taxon>
        <taxon>Viridiplantae</taxon>
        <taxon>Streptophyta</taxon>
        <taxon>Embryophyta</taxon>
        <taxon>Tracheophyta</taxon>
        <taxon>Spermatophyta</taxon>
        <taxon>Magnoliopsida</taxon>
        <taxon>eudicotyledons</taxon>
        <taxon>Gunneridae</taxon>
        <taxon>Pentapetalae</taxon>
        <taxon>rosids</taxon>
        <taxon>fabids</taxon>
        <taxon>Malpighiales</taxon>
        <taxon>Euphorbiaceae</taxon>
        <taxon>Crotonoideae</taxon>
        <taxon>Jatropheae</taxon>
        <taxon>Jatropha</taxon>
    </lineage>
</organism>
<keyword evidence="3" id="KW-1185">Reference proteome</keyword>
<proteinExistence type="predicted"/>
<reference evidence="2 3" key="1">
    <citation type="journal article" date="2014" name="PLoS ONE">
        <title>Global Analysis of Gene Expression Profiles in Physic Nut (Jatropha curcas L.) Seedlings Exposed to Salt Stress.</title>
        <authorList>
            <person name="Zhang L."/>
            <person name="Zhang C."/>
            <person name="Wu P."/>
            <person name="Chen Y."/>
            <person name="Li M."/>
            <person name="Jiang H."/>
            <person name="Wu G."/>
        </authorList>
    </citation>
    <scope>NUCLEOTIDE SEQUENCE [LARGE SCALE GENOMIC DNA]</scope>
    <source>
        <strain evidence="3">cv. GZQX0401</strain>
        <tissue evidence="2">Young leaves</tissue>
    </source>
</reference>
<feature type="region of interest" description="Disordered" evidence="1">
    <location>
        <begin position="1"/>
        <end position="58"/>
    </location>
</feature>
<dbReference type="AlphaFoldDB" id="A0A067LBI8"/>
<name>A0A067LBI8_JATCU</name>
<accession>A0A067LBI8</accession>
<dbReference type="Proteomes" id="UP000027138">
    <property type="component" value="Unassembled WGS sequence"/>
</dbReference>
<feature type="compositionally biased region" description="Basic and acidic residues" evidence="1">
    <location>
        <begin position="73"/>
        <end position="98"/>
    </location>
</feature>
<protein>
    <submittedName>
        <fullName evidence="2">Uncharacterized protein</fullName>
    </submittedName>
</protein>
<evidence type="ECO:0000256" key="1">
    <source>
        <dbReference type="SAM" id="MobiDB-lite"/>
    </source>
</evidence>
<evidence type="ECO:0000313" key="2">
    <source>
        <dbReference type="EMBL" id="KDP45841.1"/>
    </source>
</evidence>
<feature type="compositionally biased region" description="Basic residues" evidence="1">
    <location>
        <begin position="131"/>
        <end position="143"/>
    </location>
</feature>
<sequence>MARGRAFDSDESGCGSRGGRGRGRSTHGQGETIPPPSSGASEASITRPEGYRRGEGPLDWSAIARGATVSSEIESRLAHDSHALPESKTKKEREKLVVDEGEDWSRSVMTRSPETSGGRKKRGGPRVGTKKEKKRKRKERKKNLGLLDHSDSIQTGLI</sequence>
<gene>
    <name evidence="2" type="ORF">JCGZ_15285</name>
</gene>
<dbReference type="EMBL" id="KK914226">
    <property type="protein sequence ID" value="KDP45841.1"/>
    <property type="molecule type" value="Genomic_DNA"/>
</dbReference>
<feature type="region of interest" description="Disordered" evidence="1">
    <location>
        <begin position="73"/>
        <end position="158"/>
    </location>
</feature>
<evidence type="ECO:0000313" key="3">
    <source>
        <dbReference type="Proteomes" id="UP000027138"/>
    </source>
</evidence>